<dbReference type="KEGG" id="smo:SELMODRAFT_428852"/>
<evidence type="ECO:0000256" key="1">
    <source>
        <dbReference type="SAM" id="Phobius"/>
    </source>
</evidence>
<dbReference type="EMBL" id="GL377673">
    <property type="protein sequence ID" value="EFJ08521.1"/>
    <property type="molecule type" value="Genomic_DNA"/>
</dbReference>
<dbReference type="Gramene" id="EFJ08521">
    <property type="protein sequence ID" value="EFJ08521"/>
    <property type="gene ID" value="SELMODRAFT_428852"/>
</dbReference>
<reference evidence="2 3" key="1">
    <citation type="journal article" date="2011" name="Science">
        <title>The Selaginella genome identifies genetic changes associated with the evolution of vascular plants.</title>
        <authorList>
            <person name="Banks J.A."/>
            <person name="Nishiyama T."/>
            <person name="Hasebe M."/>
            <person name="Bowman J.L."/>
            <person name="Gribskov M."/>
            <person name="dePamphilis C."/>
            <person name="Albert V.A."/>
            <person name="Aono N."/>
            <person name="Aoyama T."/>
            <person name="Ambrose B.A."/>
            <person name="Ashton N.W."/>
            <person name="Axtell M.J."/>
            <person name="Barker E."/>
            <person name="Barker M.S."/>
            <person name="Bennetzen J.L."/>
            <person name="Bonawitz N.D."/>
            <person name="Chapple C."/>
            <person name="Cheng C."/>
            <person name="Correa L.G."/>
            <person name="Dacre M."/>
            <person name="DeBarry J."/>
            <person name="Dreyer I."/>
            <person name="Elias M."/>
            <person name="Engstrom E.M."/>
            <person name="Estelle M."/>
            <person name="Feng L."/>
            <person name="Finet C."/>
            <person name="Floyd S.K."/>
            <person name="Frommer W.B."/>
            <person name="Fujita T."/>
            <person name="Gramzow L."/>
            <person name="Gutensohn M."/>
            <person name="Harholt J."/>
            <person name="Hattori M."/>
            <person name="Heyl A."/>
            <person name="Hirai T."/>
            <person name="Hiwatashi Y."/>
            <person name="Ishikawa M."/>
            <person name="Iwata M."/>
            <person name="Karol K.G."/>
            <person name="Koehler B."/>
            <person name="Kolukisaoglu U."/>
            <person name="Kubo M."/>
            <person name="Kurata T."/>
            <person name="Lalonde S."/>
            <person name="Li K."/>
            <person name="Li Y."/>
            <person name="Litt A."/>
            <person name="Lyons E."/>
            <person name="Manning G."/>
            <person name="Maruyama T."/>
            <person name="Michael T.P."/>
            <person name="Mikami K."/>
            <person name="Miyazaki S."/>
            <person name="Morinaga S."/>
            <person name="Murata T."/>
            <person name="Mueller-Roeber B."/>
            <person name="Nelson D.R."/>
            <person name="Obara M."/>
            <person name="Oguri Y."/>
            <person name="Olmstead R.G."/>
            <person name="Onodera N."/>
            <person name="Petersen B.L."/>
            <person name="Pils B."/>
            <person name="Prigge M."/>
            <person name="Rensing S.A."/>
            <person name="Riano-Pachon D.M."/>
            <person name="Roberts A.W."/>
            <person name="Sato Y."/>
            <person name="Scheller H.V."/>
            <person name="Schulz B."/>
            <person name="Schulz C."/>
            <person name="Shakirov E.V."/>
            <person name="Shibagaki N."/>
            <person name="Shinohara N."/>
            <person name="Shippen D.E."/>
            <person name="Soerensen I."/>
            <person name="Sotooka R."/>
            <person name="Sugimoto N."/>
            <person name="Sugita M."/>
            <person name="Sumikawa N."/>
            <person name="Tanurdzic M."/>
            <person name="Theissen G."/>
            <person name="Ulvskov P."/>
            <person name="Wakazuki S."/>
            <person name="Weng J.K."/>
            <person name="Willats W.W."/>
            <person name="Wipf D."/>
            <person name="Wolf P.G."/>
            <person name="Yang L."/>
            <person name="Zimmer A.D."/>
            <person name="Zhu Q."/>
            <person name="Mitros T."/>
            <person name="Hellsten U."/>
            <person name="Loque D."/>
            <person name="Otillar R."/>
            <person name="Salamov A."/>
            <person name="Schmutz J."/>
            <person name="Shapiro H."/>
            <person name="Lindquist E."/>
            <person name="Lucas S."/>
            <person name="Rokhsar D."/>
            <person name="Grigoriev I.V."/>
        </authorList>
    </citation>
    <scope>NUCLEOTIDE SEQUENCE [LARGE SCALE GENOMIC DNA]</scope>
</reference>
<dbReference type="InParanoid" id="D8T479"/>
<dbReference type="PANTHER" id="PTHR33129:SF1">
    <property type="entry name" value="ATP-BINDING PROTEIN"/>
    <property type="match status" value="1"/>
</dbReference>
<protein>
    <submittedName>
        <fullName evidence="2">Uncharacterized protein</fullName>
    </submittedName>
</protein>
<dbReference type="AlphaFoldDB" id="D8T479"/>
<keyword evidence="3" id="KW-1185">Reference proteome</keyword>
<name>D8T479_SELML</name>
<dbReference type="PANTHER" id="PTHR33129">
    <property type="entry name" value="PROTEIN KINASE DOMAIN-CONTAINING PROTEIN-RELATED"/>
    <property type="match status" value="1"/>
</dbReference>
<dbReference type="Proteomes" id="UP000001514">
    <property type="component" value="Unassembled WGS sequence"/>
</dbReference>
<sequence>MVAFGYAAGGRILPLPLAGVAQEEHGWGRWRKERGALTKLFSRKFVLPQHVDAGRIRGTPLRAHREPRNYTLVDCECRNWAFAAETRRPMESADLFLVFLVRHEIGRKVLLLMASLLDLVLGACVWLVVVIEFMAICLFSCLTLEFAQSGVPDGVVALVRATDTPDSKFWILDSDALRNYDKPFLLWKRKAYASLESKIQERLNNFTSFIVLGTAGIGKSFFGYHWIIRLGQMGQEKALYKVGEVVYILNLRSRYVEGGYYVNGEIICQMLDDLSMWLVIDGKQETPLPGKCRVLLVCSSNKTNYQEFGKGGLCCMLYMSVWSREEIGKFLDDFEPYRTSYRNMNVVDRKEGLDNFDYLGGVPRYVLRATKLKVGKARAKAVVESFGSKTFSCPWVGALSGKLYEPLVHRLLLKGGDFVIKPVHANRSSGPETSVHIGPHIMLEASSAGEFGGKMGMGKYVQPTSEVFPSINSGMDEDILIQERVLDTIVFPL</sequence>
<evidence type="ECO:0000313" key="3">
    <source>
        <dbReference type="Proteomes" id="UP000001514"/>
    </source>
</evidence>
<keyword evidence="1" id="KW-0472">Membrane</keyword>
<proteinExistence type="predicted"/>
<feature type="transmembrane region" description="Helical" evidence="1">
    <location>
        <begin position="109"/>
        <end position="136"/>
    </location>
</feature>
<dbReference type="InterPro" id="IPR052980">
    <property type="entry name" value="Crinkler_effector"/>
</dbReference>
<keyword evidence="1" id="KW-1133">Transmembrane helix</keyword>
<evidence type="ECO:0000313" key="2">
    <source>
        <dbReference type="EMBL" id="EFJ08521.1"/>
    </source>
</evidence>
<keyword evidence="1" id="KW-0812">Transmembrane</keyword>
<organism evidence="3">
    <name type="scientific">Selaginella moellendorffii</name>
    <name type="common">Spikemoss</name>
    <dbReference type="NCBI Taxonomy" id="88036"/>
    <lineage>
        <taxon>Eukaryota</taxon>
        <taxon>Viridiplantae</taxon>
        <taxon>Streptophyta</taxon>
        <taxon>Embryophyta</taxon>
        <taxon>Tracheophyta</taxon>
        <taxon>Lycopodiopsida</taxon>
        <taxon>Selaginellales</taxon>
        <taxon>Selaginellaceae</taxon>
        <taxon>Selaginella</taxon>
    </lineage>
</organism>
<dbReference type="HOGENOM" id="CLU_553661_0_0_1"/>
<gene>
    <name evidence="2" type="ORF">SELMODRAFT_428852</name>
</gene>
<accession>D8T479</accession>